<keyword evidence="2" id="KW-1185">Reference proteome</keyword>
<evidence type="ECO:0000313" key="2">
    <source>
        <dbReference type="Proteomes" id="UP000694251"/>
    </source>
</evidence>
<sequence>MACRRRTILHILSCSCELFFTTFSLPDNRNFKLSSDLVVGGFSSAILVSTSFRQNLCLARSSSSLRRLNLSPARSYPHIQVLISSKILLHSHALLLTPENHLSLPELPATSRRWLIVLYLLSMSYVSGLLPAGPPSTHRRLSTSLTVTKHSSSLIPTQIRWKRFTGVPLIGAFFSGSTFDSRRPISLPGNCSTIDVSSASPRFRTFWSLQANLVTTSTATSLSVSMSDELLTTTLRRRCNPLVTKLGQRSFQRVLWAWPIRFVVWALNDSISFLCPKSNNMLNFMTSHIRFVMPLMVCPLPRVKWFGSFLNCRDNENLISASSSIPECISMSSSPWERIVSISSSFEERSFSIVRLSLSVVIFPGLNLRNLIGFGSLATAPPTSSVRDFVPTLDLKSCLPPTASHRLYPSPSNVTILPIPSSSETIFWISQVVIGDRTPSFTSFSVPEELWLQCLLLYAFIGFSTARFISRPSCVLPFQGMGVPTLQAQDWKFKAARNLMYSMRQWLSWCLAIWQRRAICLFEWSTCVVELFIFMVFDPLALSFYYRYVSCCIKAWMSVFSFVNYNPWLSILLCKFTGFCSASPRGKFVFL</sequence>
<name>A0A8T2BUD8_ARASU</name>
<proteinExistence type="predicted"/>
<accession>A0A8T2BUD8</accession>
<organism evidence="1 2">
    <name type="scientific">Arabidopsis suecica</name>
    <name type="common">Swedish thale-cress</name>
    <name type="synonym">Cardaminopsis suecica</name>
    <dbReference type="NCBI Taxonomy" id="45249"/>
    <lineage>
        <taxon>Eukaryota</taxon>
        <taxon>Viridiplantae</taxon>
        <taxon>Streptophyta</taxon>
        <taxon>Embryophyta</taxon>
        <taxon>Tracheophyta</taxon>
        <taxon>Spermatophyta</taxon>
        <taxon>Magnoliopsida</taxon>
        <taxon>eudicotyledons</taxon>
        <taxon>Gunneridae</taxon>
        <taxon>Pentapetalae</taxon>
        <taxon>rosids</taxon>
        <taxon>malvids</taxon>
        <taxon>Brassicales</taxon>
        <taxon>Brassicaceae</taxon>
        <taxon>Camelineae</taxon>
        <taxon>Arabidopsis</taxon>
    </lineage>
</organism>
<dbReference type="Proteomes" id="UP000694251">
    <property type="component" value="Chromosome 7"/>
</dbReference>
<comment type="caution">
    <text evidence="1">The sequence shown here is derived from an EMBL/GenBank/DDBJ whole genome shotgun (WGS) entry which is preliminary data.</text>
</comment>
<evidence type="ECO:0000313" key="1">
    <source>
        <dbReference type="EMBL" id="KAG7588564.1"/>
    </source>
</evidence>
<protein>
    <submittedName>
        <fullName evidence="1">Uncharacterized protein</fullName>
    </submittedName>
</protein>
<dbReference type="AlphaFoldDB" id="A0A8T2BUD8"/>
<gene>
    <name evidence="1" type="ORF">ISN44_As07g008920</name>
</gene>
<reference evidence="1 2" key="1">
    <citation type="submission" date="2020-12" db="EMBL/GenBank/DDBJ databases">
        <title>Concerted genomic and epigenomic changes stabilize Arabidopsis allopolyploids.</title>
        <authorList>
            <person name="Chen Z."/>
        </authorList>
    </citation>
    <scope>NUCLEOTIDE SEQUENCE [LARGE SCALE GENOMIC DNA]</scope>
    <source>
        <strain evidence="1">As9502</strain>
        <tissue evidence="1">Leaf</tissue>
    </source>
</reference>
<dbReference type="EMBL" id="JAEFBJ010000007">
    <property type="protein sequence ID" value="KAG7588564.1"/>
    <property type="molecule type" value="Genomic_DNA"/>
</dbReference>